<comment type="similarity">
    <text evidence="1 4">Belongs to the cystatin family. Phytocystatin subfamily.</text>
</comment>
<dbReference type="OrthoDB" id="1908104at2759"/>
<dbReference type="InterPro" id="IPR000010">
    <property type="entry name" value="Cystatin_dom"/>
</dbReference>
<dbReference type="PANTHER" id="PTHR11413:SF110">
    <property type="entry name" value="CYSTEINE PROTEINASE INHIBITOR 6"/>
    <property type="match status" value="1"/>
</dbReference>
<dbReference type="InterPro" id="IPR046350">
    <property type="entry name" value="Cystatin_sf"/>
</dbReference>
<evidence type="ECO:0000256" key="2">
    <source>
        <dbReference type="ARBA" id="ARBA00022690"/>
    </source>
</evidence>
<evidence type="ECO:0000256" key="3">
    <source>
        <dbReference type="ARBA" id="ARBA00022704"/>
    </source>
</evidence>
<evidence type="ECO:0000259" key="5">
    <source>
        <dbReference type="Pfam" id="PF16845"/>
    </source>
</evidence>
<dbReference type="STRING" id="1504633.A0A2T7DFH6"/>
<dbReference type="CDD" id="cd00042">
    <property type="entry name" value="CY"/>
    <property type="match status" value="1"/>
</dbReference>
<dbReference type="InterPro" id="IPR027214">
    <property type="entry name" value="Cystatin"/>
</dbReference>
<gene>
    <name evidence="6" type="ORF">GQ55_5G123700</name>
</gene>
<dbReference type="Proteomes" id="UP000244336">
    <property type="component" value="Chromosome 5"/>
</dbReference>
<organism evidence="6 7">
    <name type="scientific">Panicum hallii var. hallii</name>
    <dbReference type="NCBI Taxonomy" id="1504633"/>
    <lineage>
        <taxon>Eukaryota</taxon>
        <taxon>Viridiplantae</taxon>
        <taxon>Streptophyta</taxon>
        <taxon>Embryophyta</taxon>
        <taxon>Tracheophyta</taxon>
        <taxon>Spermatophyta</taxon>
        <taxon>Magnoliopsida</taxon>
        <taxon>Liliopsida</taxon>
        <taxon>Poales</taxon>
        <taxon>Poaceae</taxon>
        <taxon>PACMAD clade</taxon>
        <taxon>Panicoideae</taxon>
        <taxon>Panicodae</taxon>
        <taxon>Paniceae</taxon>
        <taxon>Panicinae</taxon>
        <taxon>Panicum</taxon>
        <taxon>Panicum sect. Panicum</taxon>
    </lineage>
</organism>
<dbReference type="InterPro" id="IPR018073">
    <property type="entry name" value="Prot_inh_cystat_CS"/>
</dbReference>
<dbReference type="Pfam" id="PF16845">
    <property type="entry name" value="SQAPI"/>
    <property type="match status" value="1"/>
</dbReference>
<dbReference type="PANTHER" id="PTHR11413">
    <property type="entry name" value="CYSTATIN FAMILY MEMBER"/>
    <property type="match status" value="1"/>
</dbReference>
<evidence type="ECO:0000256" key="4">
    <source>
        <dbReference type="RuleBase" id="RU362130"/>
    </source>
</evidence>
<evidence type="ECO:0000256" key="1">
    <source>
        <dbReference type="ARBA" id="ARBA00007233"/>
    </source>
</evidence>
<dbReference type="AlphaFoldDB" id="A0A2T7DFH6"/>
<feature type="domain" description="Cystatin" evidence="5">
    <location>
        <begin position="52"/>
        <end position="108"/>
    </location>
</feature>
<keyword evidence="3 4" id="KW-0789">Thiol protease inhibitor</keyword>
<dbReference type="SUPFAM" id="SSF54403">
    <property type="entry name" value="Cystatin/monellin"/>
    <property type="match status" value="1"/>
</dbReference>
<keyword evidence="7" id="KW-1185">Reference proteome</keyword>
<reference evidence="6 7" key="1">
    <citation type="submission" date="2018-04" db="EMBL/GenBank/DDBJ databases">
        <title>WGS assembly of Panicum hallii var. hallii HAL2.</title>
        <authorList>
            <person name="Lovell J."/>
            <person name="Jenkins J."/>
            <person name="Lowry D."/>
            <person name="Mamidi S."/>
            <person name="Sreedasyam A."/>
            <person name="Weng X."/>
            <person name="Barry K."/>
            <person name="Bonette J."/>
            <person name="Campitelli B."/>
            <person name="Daum C."/>
            <person name="Gordon S."/>
            <person name="Gould B."/>
            <person name="Lipzen A."/>
            <person name="MacQueen A."/>
            <person name="Palacio-Mejia J."/>
            <person name="Plott C."/>
            <person name="Shakirov E."/>
            <person name="Shu S."/>
            <person name="Yoshinaga Y."/>
            <person name="Zane M."/>
            <person name="Rokhsar D."/>
            <person name="Grimwood J."/>
            <person name="Schmutz J."/>
            <person name="Juenger T."/>
        </authorList>
    </citation>
    <scope>NUCLEOTIDE SEQUENCE [LARGE SCALE GENOMIC DNA]</scope>
    <source>
        <strain evidence="7">cv. HAL2</strain>
    </source>
</reference>
<evidence type="ECO:0000313" key="6">
    <source>
        <dbReference type="EMBL" id="PUZ54340.1"/>
    </source>
</evidence>
<protein>
    <recommendedName>
        <fullName evidence="4">Cysteine proteinase inhibitor</fullName>
    </recommendedName>
</protein>
<name>A0A2T7DFH6_9POAL</name>
<keyword evidence="2 4" id="KW-0646">Protease inhibitor</keyword>
<dbReference type="PROSITE" id="PS00287">
    <property type="entry name" value="CYSTATIN"/>
    <property type="match status" value="1"/>
</dbReference>
<dbReference type="GO" id="GO:0004869">
    <property type="term" value="F:cysteine-type endopeptidase inhibitor activity"/>
    <property type="evidence" value="ECO:0007669"/>
    <property type="project" value="UniProtKB-KW"/>
</dbReference>
<accession>A0A2T7DFH6</accession>
<evidence type="ECO:0000313" key="7">
    <source>
        <dbReference type="Proteomes" id="UP000244336"/>
    </source>
</evidence>
<dbReference type="Gramene" id="PUZ54340">
    <property type="protein sequence ID" value="PUZ54340"/>
    <property type="gene ID" value="GQ55_5G123700"/>
</dbReference>
<proteinExistence type="inferred from homology"/>
<dbReference type="Gene3D" id="3.10.450.10">
    <property type="match status" value="1"/>
</dbReference>
<dbReference type="EMBL" id="CM009753">
    <property type="protein sequence ID" value="PUZ54340.1"/>
    <property type="molecule type" value="Genomic_DNA"/>
</dbReference>
<sequence length="111" mass="12718">MCFDFCHSAVSILSAKSLSISFFFPATMKRLADAYMSCAGWKLRLPMAACMDSQLEFEKLVKVKVQLVSGTLYYFTIEAKDGEAKKLYEAKVYECPWRNLMELRDFKPADC</sequence>